<comment type="caution">
    <text evidence="2">The sequence shown here is derived from an EMBL/GenBank/DDBJ whole genome shotgun (WGS) entry which is preliminary data.</text>
</comment>
<evidence type="ECO:0000313" key="2">
    <source>
        <dbReference type="EMBL" id="KAJ4834623.1"/>
    </source>
</evidence>
<proteinExistence type="predicted"/>
<protein>
    <submittedName>
        <fullName evidence="2">Uncharacterized protein</fullName>
    </submittedName>
</protein>
<name>A0A9Q0FNE7_9ROSI</name>
<keyword evidence="1" id="KW-0812">Transmembrane</keyword>
<sequence length="142" mass="15689">HQTNPKSHSSLFKLATTTVFFKLLSLDSPIATVLPLFLFLFLFPALCHKSQPVFSSPSCSCLVADKEQRSIIDSLAPSLRPASAGRRRHHHPLFLPLLFLPPHPGFRSSATSSHDADSLSSCAFLQSRFSRFLLQSMATLLV</sequence>
<keyword evidence="1" id="KW-0472">Membrane</keyword>
<dbReference type="EMBL" id="JAKUCV010004653">
    <property type="protein sequence ID" value="KAJ4834623.1"/>
    <property type="molecule type" value="Genomic_DNA"/>
</dbReference>
<keyword evidence="1" id="KW-1133">Transmembrane helix</keyword>
<gene>
    <name evidence="2" type="ORF">Tsubulata_014946</name>
</gene>
<dbReference type="AlphaFoldDB" id="A0A9Q0FNE7"/>
<organism evidence="2 3">
    <name type="scientific">Turnera subulata</name>
    <dbReference type="NCBI Taxonomy" id="218843"/>
    <lineage>
        <taxon>Eukaryota</taxon>
        <taxon>Viridiplantae</taxon>
        <taxon>Streptophyta</taxon>
        <taxon>Embryophyta</taxon>
        <taxon>Tracheophyta</taxon>
        <taxon>Spermatophyta</taxon>
        <taxon>Magnoliopsida</taxon>
        <taxon>eudicotyledons</taxon>
        <taxon>Gunneridae</taxon>
        <taxon>Pentapetalae</taxon>
        <taxon>rosids</taxon>
        <taxon>fabids</taxon>
        <taxon>Malpighiales</taxon>
        <taxon>Passifloraceae</taxon>
        <taxon>Turnera</taxon>
    </lineage>
</organism>
<accession>A0A9Q0FNE7</accession>
<reference evidence="2" key="2">
    <citation type="journal article" date="2023" name="Plants (Basel)">
        <title>Annotation of the Turnera subulata (Passifloraceae) Draft Genome Reveals the S-Locus Evolved after the Divergence of Turneroideae from Passifloroideae in a Stepwise Manner.</title>
        <authorList>
            <person name="Henning P.M."/>
            <person name="Roalson E.H."/>
            <person name="Mir W."/>
            <person name="McCubbin A.G."/>
            <person name="Shore J.S."/>
        </authorList>
    </citation>
    <scope>NUCLEOTIDE SEQUENCE</scope>
    <source>
        <strain evidence="2">F60SS</strain>
    </source>
</reference>
<dbReference type="Proteomes" id="UP001141552">
    <property type="component" value="Unassembled WGS sequence"/>
</dbReference>
<evidence type="ECO:0000256" key="1">
    <source>
        <dbReference type="SAM" id="Phobius"/>
    </source>
</evidence>
<feature type="non-terminal residue" evidence="2">
    <location>
        <position position="1"/>
    </location>
</feature>
<keyword evidence="3" id="KW-1185">Reference proteome</keyword>
<evidence type="ECO:0000313" key="3">
    <source>
        <dbReference type="Proteomes" id="UP001141552"/>
    </source>
</evidence>
<feature type="transmembrane region" description="Helical" evidence="1">
    <location>
        <begin position="30"/>
        <end position="47"/>
    </location>
</feature>
<reference evidence="2" key="1">
    <citation type="submission" date="2022-02" db="EMBL/GenBank/DDBJ databases">
        <authorList>
            <person name="Henning P.M."/>
            <person name="McCubbin A.G."/>
            <person name="Shore J.S."/>
        </authorList>
    </citation>
    <scope>NUCLEOTIDE SEQUENCE</scope>
    <source>
        <strain evidence="2">F60SS</strain>
        <tissue evidence="2">Leaves</tissue>
    </source>
</reference>